<dbReference type="PANTHER" id="PTHR13887">
    <property type="entry name" value="GLUTATHIONE S-TRANSFERASE KAPPA"/>
    <property type="match status" value="1"/>
</dbReference>
<gene>
    <name evidence="1" type="ORF">ACH61_01260</name>
</gene>
<proteinExistence type="predicted"/>
<reference evidence="1 2" key="1">
    <citation type="submission" date="2015-08" db="EMBL/GenBank/DDBJ databases">
        <title>Draft Genome Sequence of Rathayibacter sp. Strain VKM Ac-2596 Isolated from Leaf Gall Induced by Plant-Parasitic Nematodes.</title>
        <authorList>
            <person name="Vasilenko O.V."/>
            <person name="Starodumova I.P."/>
            <person name="Tarlachkov S.V."/>
            <person name="Dorofeeva L.V."/>
            <person name="Evtushenko L.I."/>
        </authorList>
    </citation>
    <scope>NUCLEOTIDE SEQUENCE [LARGE SCALE GENOMIC DNA]</scope>
    <source>
        <strain evidence="1 2">VKM Ac-2596</strain>
    </source>
</reference>
<keyword evidence="2" id="KW-1185">Reference proteome</keyword>
<dbReference type="Proteomes" id="UP000076717">
    <property type="component" value="Unassembled WGS sequence"/>
</dbReference>
<dbReference type="EMBL" id="LIIN01000032">
    <property type="protein sequence ID" value="KZX21603.1"/>
    <property type="molecule type" value="Genomic_DNA"/>
</dbReference>
<dbReference type="AlphaFoldDB" id="A0A166I484"/>
<dbReference type="Gene3D" id="3.40.30.10">
    <property type="entry name" value="Glutaredoxin"/>
    <property type="match status" value="1"/>
</dbReference>
<dbReference type="SUPFAM" id="SSF52833">
    <property type="entry name" value="Thioredoxin-like"/>
    <property type="match status" value="1"/>
</dbReference>
<dbReference type="InterPro" id="IPR036249">
    <property type="entry name" value="Thioredoxin-like_sf"/>
</dbReference>
<organism evidence="1 2">
    <name type="scientific">Rathayibacter tanaceti</name>
    <dbReference type="NCBI Taxonomy" id="1671680"/>
    <lineage>
        <taxon>Bacteria</taxon>
        <taxon>Bacillati</taxon>
        <taxon>Actinomycetota</taxon>
        <taxon>Actinomycetes</taxon>
        <taxon>Micrococcales</taxon>
        <taxon>Microbacteriaceae</taxon>
        <taxon>Rathayibacter</taxon>
    </lineage>
</organism>
<accession>A0A166I484</accession>
<sequence>MVSTVQNPLSVDIWSDIACPWCYIGKRRFERGLEAFRAAHPEAPEVAIEYRSFELSPDTPEDYRGGEAAFLAEHKGIPEAQAQQMLDSVTGIAASVGLDYHFETVQHVKTVTAHQALHHAKAQGLQLELVERLLSAYFVEGLDLADPEVLAGLAAEVGLDAAETRRALDDERYLAAVQSDLAQAREYGISGVPFFVFDGRFGVSGAQEPAAFTEVLEHVLEQRAVVA</sequence>
<comment type="caution">
    <text evidence="1">The sequence shown here is derived from an EMBL/GenBank/DDBJ whole genome shotgun (WGS) entry which is preliminary data.</text>
</comment>
<dbReference type="PANTHER" id="PTHR13887:SF41">
    <property type="entry name" value="THIOREDOXIN SUPERFAMILY PROTEIN"/>
    <property type="match status" value="1"/>
</dbReference>
<dbReference type="InterPro" id="IPR001853">
    <property type="entry name" value="DSBA-like_thioredoxin_dom"/>
</dbReference>
<dbReference type="GO" id="GO:0016491">
    <property type="term" value="F:oxidoreductase activity"/>
    <property type="evidence" value="ECO:0007669"/>
    <property type="project" value="InterPro"/>
</dbReference>
<dbReference type="CDD" id="cd03024">
    <property type="entry name" value="DsbA_FrnE"/>
    <property type="match status" value="1"/>
</dbReference>
<evidence type="ECO:0000313" key="1">
    <source>
        <dbReference type="EMBL" id="KZX21603.1"/>
    </source>
</evidence>
<dbReference type="Pfam" id="PF01323">
    <property type="entry name" value="DSBA"/>
    <property type="match status" value="1"/>
</dbReference>
<protein>
    <submittedName>
        <fullName evidence="1">DSBA-like thioredoxin domain protein</fullName>
    </submittedName>
</protein>
<evidence type="ECO:0000313" key="2">
    <source>
        <dbReference type="Proteomes" id="UP000076717"/>
    </source>
</evidence>
<name>A0A166I484_9MICO</name>
<dbReference type="PATRIC" id="fig|1671680.3.peg.1329"/>